<reference evidence="2" key="1">
    <citation type="submission" date="2020-02" db="EMBL/GenBank/DDBJ databases">
        <authorList>
            <person name="Meier V. D."/>
        </authorList>
    </citation>
    <scope>NUCLEOTIDE SEQUENCE</scope>
    <source>
        <strain evidence="2">AVDCRST_MAG02</strain>
    </source>
</reference>
<accession>A0A6J4QVI5</accession>
<evidence type="ECO:0000313" key="2">
    <source>
        <dbReference type="EMBL" id="CAA9453348.1"/>
    </source>
</evidence>
<organism evidence="2">
    <name type="scientific">uncultured Rubrobacteraceae bacterium</name>
    <dbReference type="NCBI Taxonomy" id="349277"/>
    <lineage>
        <taxon>Bacteria</taxon>
        <taxon>Bacillati</taxon>
        <taxon>Actinomycetota</taxon>
        <taxon>Rubrobacteria</taxon>
        <taxon>Rubrobacterales</taxon>
        <taxon>Rubrobacteraceae</taxon>
        <taxon>environmental samples</taxon>
    </lineage>
</organism>
<feature type="region of interest" description="Disordered" evidence="1">
    <location>
        <begin position="1"/>
        <end position="63"/>
    </location>
</feature>
<feature type="non-terminal residue" evidence="2">
    <location>
        <position position="143"/>
    </location>
</feature>
<gene>
    <name evidence="2" type="ORF">AVDCRST_MAG02-1208</name>
</gene>
<dbReference type="AlphaFoldDB" id="A0A6J4QVI5"/>
<protein>
    <submittedName>
        <fullName evidence="2">Uncharacterized protein</fullName>
    </submittedName>
</protein>
<name>A0A6J4QVI5_9ACTN</name>
<evidence type="ECO:0000256" key="1">
    <source>
        <dbReference type="SAM" id="MobiDB-lite"/>
    </source>
</evidence>
<feature type="compositionally biased region" description="Basic and acidic residues" evidence="1">
    <location>
        <begin position="39"/>
        <end position="55"/>
    </location>
</feature>
<feature type="compositionally biased region" description="Basic residues" evidence="1">
    <location>
        <begin position="11"/>
        <end position="37"/>
    </location>
</feature>
<sequence>DPRAGTELPARRPHPAHRGRPPRLRGHPRTRPRRPHGRGAGEGRRPEHSALRPGREWQSQRQRGWGHLAAVYRGVADEFGDFAGVHERPIQNVGSWRAARSLRRAPSGRRMGPLGKNGAPRVRREGGANVFDYELEHVFSYAV</sequence>
<proteinExistence type="predicted"/>
<feature type="non-terminal residue" evidence="2">
    <location>
        <position position="1"/>
    </location>
</feature>
<dbReference type="EMBL" id="CADCVH010000038">
    <property type="protein sequence ID" value="CAA9453348.1"/>
    <property type="molecule type" value="Genomic_DNA"/>
</dbReference>